<feature type="binding site" evidence="3">
    <location>
        <position position="212"/>
    </location>
    <ligand>
        <name>a divalent metal cation</name>
        <dbReference type="ChEBI" id="CHEBI:60240"/>
        <label>1</label>
    </ligand>
</feature>
<name>A0A9D1AF75_9FIRM</name>
<dbReference type="InterPro" id="IPR032466">
    <property type="entry name" value="Metal_Hydrolase"/>
</dbReference>
<organism evidence="4 5">
    <name type="scientific">Candidatus Coproplasma stercoripullorum</name>
    <dbReference type="NCBI Taxonomy" id="2840751"/>
    <lineage>
        <taxon>Bacteria</taxon>
        <taxon>Bacillati</taxon>
        <taxon>Bacillota</taxon>
        <taxon>Clostridia</taxon>
        <taxon>Eubacteriales</taxon>
        <taxon>Candidatus Coproplasma</taxon>
    </lineage>
</organism>
<keyword evidence="1 3" id="KW-0479">Metal-binding</keyword>
<comment type="caution">
    <text evidence="4">The sequence shown here is derived from an EMBL/GenBank/DDBJ whole genome shotgun (WGS) entry which is preliminary data.</text>
</comment>
<dbReference type="PANTHER" id="PTHR46124">
    <property type="entry name" value="D-AMINOACYL-TRNA DEACYLASE"/>
    <property type="match status" value="1"/>
</dbReference>
<dbReference type="FunFam" id="3.20.20.140:FF:000005">
    <property type="entry name" value="TatD family hydrolase"/>
    <property type="match status" value="1"/>
</dbReference>
<dbReference type="PROSITE" id="PS01091">
    <property type="entry name" value="TATD_3"/>
    <property type="match status" value="1"/>
</dbReference>
<dbReference type="SUPFAM" id="SSF51556">
    <property type="entry name" value="Metallo-dependent hydrolases"/>
    <property type="match status" value="1"/>
</dbReference>
<dbReference type="EMBL" id="DVHB01000018">
    <property type="protein sequence ID" value="HIR38899.1"/>
    <property type="molecule type" value="Genomic_DNA"/>
</dbReference>
<dbReference type="CDD" id="cd01310">
    <property type="entry name" value="TatD_DNAse"/>
    <property type="match status" value="1"/>
</dbReference>
<protein>
    <submittedName>
        <fullName evidence="4">TatD family hydrolase</fullName>
    </submittedName>
</protein>
<dbReference type="InterPro" id="IPR015991">
    <property type="entry name" value="TatD/YcfH-like"/>
</dbReference>
<dbReference type="InterPro" id="IPR018228">
    <property type="entry name" value="DNase_TatD-rel_CS"/>
</dbReference>
<dbReference type="AlphaFoldDB" id="A0A9D1AF75"/>
<keyword evidence="2 4" id="KW-0378">Hydrolase</keyword>
<dbReference type="GO" id="GO:0005829">
    <property type="term" value="C:cytosol"/>
    <property type="evidence" value="ECO:0007669"/>
    <property type="project" value="TreeGrafter"/>
</dbReference>
<dbReference type="NCBIfam" id="TIGR00010">
    <property type="entry name" value="YchF/TatD family DNA exonuclease"/>
    <property type="match status" value="1"/>
</dbReference>
<evidence type="ECO:0000256" key="3">
    <source>
        <dbReference type="PIRSR" id="PIRSR005902-1"/>
    </source>
</evidence>
<feature type="binding site" evidence="3">
    <location>
        <position position="15"/>
    </location>
    <ligand>
        <name>a divalent metal cation</name>
        <dbReference type="ChEBI" id="CHEBI:60240"/>
        <label>1</label>
    </ligand>
</feature>
<evidence type="ECO:0000256" key="2">
    <source>
        <dbReference type="ARBA" id="ARBA00022801"/>
    </source>
</evidence>
<feature type="binding site" evidence="3">
    <location>
        <position position="136"/>
    </location>
    <ligand>
        <name>a divalent metal cation</name>
        <dbReference type="ChEBI" id="CHEBI:60240"/>
        <label>2</label>
    </ligand>
</feature>
<reference evidence="4" key="1">
    <citation type="submission" date="2020-10" db="EMBL/GenBank/DDBJ databases">
        <authorList>
            <person name="Gilroy R."/>
        </authorList>
    </citation>
    <scope>NUCLEOTIDE SEQUENCE</scope>
    <source>
        <strain evidence="4">ChiW25-3613</strain>
    </source>
</reference>
<dbReference type="GO" id="GO:0046872">
    <property type="term" value="F:metal ion binding"/>
    <property type="evidence" value="ECO:0007669"/>
    <property type="project" value="UniProtKB-KW"/>
</dbReference>
<gene>
    <name evidence="4" type="ORF">IAB90_00795</name>
</gene>
<proteinExistence type="predicted"/>
<dbReference type="PANTHER" id="PTHR46124:SF3">
    <property type="entry name" value="HYDROLASE"/>
    <property type="match status" value="1"/>
</dbReference>
<accession>A0A9D1AF75</accession>
<feature type="binding site" evidence="3">
    <location>
        <position position="162"/>
    </location>
    <ligand>
        <name>a divalent metal cation</name>
        <dbReference type="ChEBI" id="CHEBI:60240"/>
        <label>2</label>
    </ligand>
</feature>
<evidence type="ECO:0000256" key="1">
    <source>
        <dbReference type="ARBA" id="ARBA00022723"/>
    </source>
</evidence>
<reference evidence="4" key="2">
    <citation type="journal article" date="2021" name="PeerJ">
        <title>Extensive microbial diversity within the chicken gut microbiome revealed by metagenomics and culture.</title>
        <authorList>
            <person name="Gilroy R."/>
            <person name="Ravi A."/>
            <person name="Getino M."/>
            <person name="Pursley I."/>
            <person name="Horton D.L."/>
            <person name="Alikhan N.F."/>
            <person name="Baker D."/>
            <person name="Gharbi K."/>
            <person name="Hall N."/>
            <person name="Watson M."/>
            <person name="Adriaenssens E.M."/>
            <person name="Foster-Nyarko E."/>
            <person name="Jarju S."/>
            <person name="Secka A."/>
            <person name="Antonio M."/>
            <person name="Oren A."/>
            <person name="Chaudhuri R.R."/>
            <person name="La Ragione R."/>
            <person name="Hildebrand F."/>
            <person name="Pallen M.J."/>
        </authorList>
    </citation>
    <scope>NUCLEOTIDE SEQUENCE</scope>
    <source>
        <strain evidence="4">ChiW25-3613</strain>
    </source>
</reference>
<evidence type="ECO:0000313" key="4">
    <source>
        <dbReference type="EMBL" id="HIR38899.1"/>
    </source>
</evidence>
<dbReference type="PIRSF" id="PIRSF005902">
    <property type="entry name" value="DNase_TatD"/>
    <property type="match status" value="1"/>
</dbReference>
<dbReference type="Proteomes" id="UP000824179">
    <property type="component" value="Unassembled WGS sequence"/>
</dbReference>
<dbReference type="Pfam" id="PF01026">
    <property type="entry name" value="TatD_DNase"/>
    <property type="match status" value="1"/>
</dbReference>
<dbReference type="GO" id="GO:0016788">
    <property type="term" value="F:hydrolase activity, acting on ester bonds"/>
    <property type="evidence" value="ECO:0007669"/>
    <property type="project" value="InterPro"/>
</dbReference>
<dbReference type="Gene3D" id="3.20.20.140">
    <property type="entry name" value="Metal-dependent hydrolases"/>
    <property type="match status" value="1"/>
</dbReference>
<dbReference type="InterPro" id="IPR001130">
    <property type="entry name" value="TatD-like"/>
</dbReference>
<evidence type="ECO:0000313" key="5">
    <source>
        <dbReference type="Proteomes" id="UP000824179"/>
    </source>
</evidence>
<feature type="binding site" evidence="3">
    <location>
        <position position="17"/>
    </location>
    <ligand>
        <name>a divalent metal cation</name>
        <dbReference type="ChEBI" id="CHEBI:60240"/>
        <label>1</label>
    </ligand>
</feature>
<feature type="binding site" evidence="3">
    <location>
        <position position="100"/>
    </location>
    <ligand>
        <name>a divalent metal cation</name>
        <dbReference type="ChEBI" id="CHEBI:60240"/>
        <label>1</label>
    </ligand>
</feature>
<dbReference type="GO" id="GO:0004536">
    <property type="term" value="F:DNA nuclease activity"/>
    <property type="evidence" value="ECO:0007669"/>
    <property type="project" value="InterPro"/>
</dbReference>
<sequence>MSEISAAEVGFIDVHCHLTGGEYGSLDDLVSKMEAAGIKKVITAGFDIPSSEGGAELAERYPMVYFTAGFHPTELKKYREGDLDKIKALLAHPKCVALGEIGLDYHYDDTDKSLQHEFFLRQLEIADAAGMPVQIHSRDCAEDMYNFLSGHAHLLSHGALLHCYSHSPELSREFAKLGICFSFGGTSTWKGSKRAKKSIAAISAQRLLTETDSPYLPPASLYGTFPNTPASIPEIAANMAEIKGVPVGELVPQVWHNAHMLFPKLSRVLKA</sequence>